<gene>
    <name evidence="7" type="ORF">FXB40_35205</name>
</gene>
<comment type="subcellular location">
    <subcellularLocation>
        <location evidence="1">Membrane</location>
        <topology evidence="1">Multi-pass membrane protein</topology>
    </subcellularLocation>
</comment>
<feature type="transmembrane region" description="Helical" evidence="6">
    <location>
        <begin position="102"/>
        <end position="122"/>
    </location>
</feature>
<reference evidence="7 8" key="1">
    <citation type="submission" date="2019-08" db="EMBL/GenBank/DDBJ databases">
        <title>Bradyrhizobium hipponensis sp. nov., a rhizobium isolated from a Lupinus angustifolius root nodule in Tunisia.</title>
        <authorList>
            <person name="Off K."/>
            <person name="Rejili M."/>
            <person name="Mars M."/>
            <person name="Brachmann A."/>
            <person name="Marin M."/>
        </authorList>
    </citation>
    <scope>NUCLEOTIDE SEQUENCE [LARGE SCALE GENOMIC DNA]</scope>
    <source>
        <strain evidence="7 8">CTAW71</strain>
    </source>
</reference>
<dbReference type="GO" id="GO:0005886">
    <property type="term" value="C:plasma membrane"/>
    <property type="evidence" value="ECO:0007669"/>
    <property type="project" value="TreeGrafter"/>
</dbReference>
<dbReference type="Proteomes" id="UP000324758">
    <property type="component" value="Unassembled WGS sequence"/>
</dbReference>
<feature type="transmembrane region" description="Helical" evidence="6">
    <location>
        <begin position="224"/>
        <end position="248"/>
    </location>
</feature>
<comment type="similarity">
    <text evidence="2">Belongs to the UPF0014 family.</text>
</comment>
<evidence type="ECO:0000256" key="5">
    <source>
        <dbReference type="ARBA" id="ARBA00023136"/>
    </source>
</evidence>
<dbReference type="Pfam" id="PF03649">
    <property type="entry name" value="UPF0014"/>
    <property type="match status" value="1"/>
</dbReference>
<evidence type="ECO:0000256" key="1">
    <source>
        <dbReference type="ARBA" id="ARBA00004141"/>
    </source>
</evidence>
<keyword evidence="4 6" id="KW-1133">Transmembrane helix</keyword>
<protein>
    <submittedName>
        <fullName evidence="7">ABC transporter permease</fullName>
    </submittedName>
</protein>
<evidence type="ECO:0000256" key="2">
    <source>
        <dbReference type="ARBA" id="ARBA00005268"/>
    </source>
</evidence>
<dbReference type="AlphaFoldDB" id="A0A5D3K2G9"/>
<dbReference type="PANTHER" id="PTHR30028:SF0">
    <property type="entry name" value="PROTEIN ALUMINUM SENSITIVE 3"/>
    <property type="match status" value="1"/>
</dbReference>
<accession>A0A5D3K2G9</accession>
<organism evidence="7 8">
    <name type="scientific">Bradyrhizobium rifense</name>
    <dbReference type="NCBI Taxonomy" id="515499"/>
    <lineage>
        <taxon>Bacteria</taxon>
        <taxon>Pseudomonadati</taxon>
        <taxon>Pseudomonadota</taxon>
        <taxon>Alphaproteobacteria</taxon>
        <taxon>Hyphomicrobiales</taxon>
        <taxon>Nitrobacteraceae</taxon>
        <taxon>Bradyrhizobium</taxon>
    </lineage>
</organism>
<dbReference type="OrthoDB" id="9791807at2"/>
<dbReference type="InterPro" id="IPR005226">
    <property type="entry name" value="UPF0014_fam"/>
</dbReference>
<evidence type="ECO:0000256" key="6">
    <source>
        <dbReference type="SAM" id="Phobius"/>
    </source>
</evidence>
<evidence type="ECO:0000313" key="7">
    <source>
        <dbReference type="EMBL" id="TYL89478.1"/>
    </source>
</evidence>
<dbReference type="RefSeq" id="WP_148776873.1">
    <property type="nucleotide sequence ID" value="NZ_VSSS01000060.1"/>
</dbReference>
<comment type="caution">
    <text evidence="7">The sequence shown here is derived from an EMBL/GenBank/DDBJ whole genome shotgun (WGS) entry which is preliminary data.</text>
</comment>
<feature type="transmembrane region" description="Helical" evidence="6">
    <location>
        <begin position="71"/>
        <end position="90"/>
    </location>
</feature>
<dbReference type="PANTHER" id="PTHR30028">
    <property type="entry name" value="UPF0014 INNER MEMBRANE PROTEIN YBBM-RELATED"/>
    <property type="match status" value="1"/>
</dbReference>
<feature type="transmembrane region" description="Helical" evidence="6">
    <location>
        <begin position="46"/>
        <end position="65"/>
    </location>
</feature>
<dbReference type="EMBL" id="VSSS01000060">
    <property type="protein sequence ID" value="TYL89478.1"/>
    <property type="molecule type" value="Genomic_DNA"/>
</dbReference>
<keyword evidence="3 6" id="KW-0812">Transmembrane</keyword>
<evidence type="ECO:0000313" key="8">
    <source>
        <dbReference type="Proteomes" id="UP000324758"/>
    </source>
</evidence>
<feature type="transmembrane region" description="Helical" evidence="6">
    <location>
        <begin position="200"/>
        <end position="218"/>
    </location>
</feature>
<keyword evidence="8" id="KW-1185">Reference proteome</keyword>
<evidence type="ECO:0000256" key="3">
    <source>
        <dbReference type="ARBA" id="ARBA00022692"/>
    </source>
</evidence>
<feature type="transmembrane region" description="Helical" evidence="6">
    <location>
        <begin position="13"/>
        <end position="34"/>
    </location>
</feature>
<proteinExistence type="inferred from homology"/>
<name>A0A5D3K2G9_9BRAD</name>
<evidence type="ECO:0000256" key="4">
    <source>
        <dbReference type="ARBA" id="ARBA00022989"/>
    </source>
</evidence>
<keyword evidence="5 6" id="KW-0472">Membrane</keyword>
<sequence>MLAELQNSIGNDVLTGLAQAGGAIALCAAVVALCRWQSVHVEREAVVSMARGLVQMVLVGLVLALLLHGRLLIGCLILFMMAIAAAITAAQRLKGMAGALPLCFWSIAVGAGTVIAVMLATRSLQPDISMLVPVGSMIIANAMNACAQAIERLRAELLAHVGQIEAGLSLGAEPTVIVAPYLQSAVYASLLPRLDMMKSLGLVWIPGVMAGMVVSGASPVYAGIYQFIIVAMILAASGITGLVATVLMRSRAFSAAAQLTIRPADAAASNRASGQAR</sequence>